<dbReference type="HOGENOM" id="CLU_640498_0_0_11"/>
<dbReference type="Proteomes" id="UP000016481">
    <property type="component" value="Unassembled WGS sequence"/>
</dbReference>
<evidence type="ECO:0000259" key="1">
    <source>
        <dbReference type="Pfam" id="PF16268"/>
    </source>
</evidence>
<reference evidence="2 3" key="1">
    <citation type="submission" date="2013-08" db="EMBL/GenBank/DDBJ databases">
        <authorList>
            <person name="Weinstock G."/>
            <person name="Sodergren E."/>
            <person name="Wylie T."/>
            <person name="Fulton L."/>
            <person name="Fulton R."/>
            <person name="Fronick C."/>
            <person name="O'Laughlin M."/>
            <person name="Godfrey J."/>
            <person name="Miner T."/>
            <person name="Herter B."/>
            <person name="Appelbaum E."/>
            <person name="Cordes M."/>
            <person name="Lek S."/>
            <person name="Wollam A."/>
            <person name="Pepin K.H."/>
            <person name="Palsikar V.B."/>
            <person name="Mitreva M."/>
            <person name="Wilson R.K."/>
        </authorList>
    </citation>
    <scope>NUCLEOTIDE SEQUENCE [LARGE SCALE GENOMIC DNA]</scope>
    <source>
        <strain evidence="2 3">F0530</strain>
    </source>
</reference>
<dbReference type="RefSeq" id="WP_021603651.1">
    <property type="nucleotide sequence ID" value="NZ_KE951489.1"/>
</dbReference>
<evidence type="ECO:0000313" key="2">
    <source>
        <dbReference type="EMBL" id="ERH14830.1"/>
    </source>
</evidence>
<organism evidence="2 3">
    <name type="scientific">Actinomyces graevenitzii F0530</name>
    <dbReference type="NCBI Taxonomy" id="1321817"/>
    <lineage>
        <taxon>Bacteria</taxon>
        <taxon>Bacillati</taxon>
        <taxon>Actinomycetota</taxon>
        <taxon>Actinomycetes</taxon>
        <taxon>Actinomycetales</taxon>
        <taxon>Actinomycetaceae</taxon>
        <taxon>Actinomyces</taxon>
    </lineage>
</organism>
<accession>U1PDX6</accession>
<dbReference type="InterPro" id="IPR036265">
    <property type="entry name" value="HIT-like_sf"/>
</dbReference>
<dbReference type="AlphaFoldDB" id="U1PDX6"/>
<protein>
    <recommendedName>
        <fullName evidence="1">DUF4921 domain-containing protein</fullName>
    </recommendedName>
</protein>
<name>U1PDX6_9ACTO</name>
<feature type="domain" description="DUF4921" evidence="1">
    <location>
        <begin position="10"/>
        <end position="76"/>
    </location>
</feature>
<dbReference type="EMBL" id="AWSC01000061">
    <property type="protein sequence ID" value="ERH14830.1"/>
    <property type="molecule type" value="Genomic_DNA"/>
</dbReference>
<dbReference type="PANTHER" id="PTHR42763:SF1">
    <property type="entry name" value="UDP-GLUCOSE--HEXOSE-1-PHOSPHATE URIDYLYLTRANSFERASE"/>
    <property type="match status" value="1"/>
</dbReference>
<sequence length="489" mass="53570">MDDHPYLRRLCDGTVKQLSPFTGTEVWTVPGRANRPLRLPQVEVRPLSSHMHTHTCAFCSGRYLETPPEYARIVRFASVKDDDDASADAGSGNAGAAAAGAGAASSQGAKAGTKAADADARLGANTGAGDSWHTFFGLLPEYLDQSVAEFRRIPNLFEILPFNYWQANYGFKLPERCRDRLENYLADAAGYEHLRAIVSAKLRASGAGDAEIAELNLSDIRRHSAGFFGGSHDVLVARRHWRDDAVDTTGLAGSATLSVAEHRVWTQWAVNAMHAQYLQNKHVKYVAVFQNWLRPAGASFDHLHKQVVGVDSLGASLQAEIARVNANGNIYRDFVDWAYRAGLVVAANDGAVALAGVGHRYPSLEVYSTGPVCEPWLMEPEQVDAVSDLVHALHQATGTQVPLNEEWHYRAPGVAKEMPWRVVLKWRVSTLAGFEGATKIYLNTIDPRSLRARVVRELEQLRASQAGALATGIRIGDECEQPYLQYGRA</sequence>
<dbReference type="Pfam" id="PF16268">
    <property type="entry name" value="DUF4921"/>
    <property type="match status" value="2"/>
</dbReference>
<gene>
    <name evidence="2" type="ORF">HMPREF1978_01524</name>
</gene>
<dbReference type="InterPro" id="IPR032576">
    <property type="entry name" value="DUF4921"/>
</dbReference>
<dbReference type="PANTHER" id="PTHR42763">
    <property type="entry name" value="ADP-GLUCOSE PHOSPHORYLASE"/>
    <property type="match status" value="1"/>
</dbReference>
<feature type="domain" description="DUF4921" evidence="1">
    <location>
        <begin position="129"/>
        <end position="481"/>
    </location>
</feature>
<dbReference type="Gene3D" id="3.30.428.10">
    <property type="entry name" value="HIT-like"/>
    <property type="match status" value="1"/>
</dbReference>
<dbReference type="PATRIC" id="fig|1321817.3.peg.1335"/>
<evidence type="ECO:0000313" key="3">
    <source>
        <dbReference type="Proteomes" id="UP000016481"/>
    </source>
</evidence>
<dbReference type="InterPro" id="IPR053177">
    <property type="entry name" value="ADP-glucose_phosphorylase"/>
</dbReference>
<comment type="caution">
    <text evidence="2">The sequence shown here is derived from an EMBL/GenBank/DDBJ whole genome shotgun (WGS) entry which is preliminary data.</text>
</comment>
<dbReference type="SUPFAM" id="SSF54197">
    <property type="entry name" value="HIT-like"/>
    <property type="match status" value="2"/>
</dbReference>
<proteinExistence type="predicted"/>